<evidence type="ECO:0000259" key="1">
    <source>
        <dbReference type="Pfam" id="PF00675"/>
    </source>
</evidence>
<dbReference type="InterPro" id="IPR011765">
    <property type="entry name" value="Pept_M16_N"/>
</dbReference>
<feature type="domain" description="Peptidase M16 N-terminal" evidence="1">
    <location>
        <begin position="63"/>
        <end position="174"/>
    </location>
</feature>
<dbReference type="InterPro" id="IPR011249">
    <property type="entry name" value="Metalloenz_LuxS/M16"/>
</dbReference>
<dbReference type="AlphaFoldDB" id="A0A6G8ALM6"/>
<dbReference type="KEGG" id="vah:G7081_01745"/>
<gene>
    <name evidence="3" type="ORF">G7081_01745</name>
</gene>
<evidence type="ECO:0000313" key="4">
    <source>
        <dbReference type="Proteomes" id="UP000500890"/>
    </source>
</evidence>
<dbReference type="RefSeq" id="WP_166006868.1">
    <property type="nucleotide sequence ID" value="NZ_CP049886.1"/>
</dbReference>
<dbReference type="NCBIfam" id="NF047421">
    <property type="entry name" value="YfmH_fam"/>
    <property type="match status" value="1"/>
</dbReference>
<dbReference type="PANTHER" id="PTHR11851">
    <property type="entry name" value="METALLOPROTEASE"/>
    <property type="match status" value="1"/>
</dbReference>
<dbReference type="InterPro" id="IPR050361">
    <property type="entry name" value="MPP/UQCRC_Complex"/>
</dbReference>
<dbReference type="EMBL" id="CP049886">
    <property type="protein sequence ID" value="QIL45906.1"/>
    <property type="molecule type" value="Genomic_DNA"/>
</dbReference>
<feature type="domain" description="Peptidase M16 C-terminal" evidence="2">
    <location>
        <begin position="181"/>
        <end position="362"/>
    </location>
</feature>
<proteinExistence type="predicted"/>
<evidence type="ECO:0000313" key="3">
    <source>
        <dbReference type="EMBL" id="QIL45906.1"/>
    </source>
</evidence>
<dbReference type="PANTHER" id="PTHR11851:SF134">
    <property type="entry name" value="ZINC-DEPENDENT PROTEASE"/>
    <property type="match status" value="1"/>
</dbReference>
<reference evidence="3 4" key="1">
    <citation type="submission" date="2020-03" db="EMBL/GenBank/DDBJ databases">
        <title>Vagococcus sp. nov., isolated from beetles.</title>
        <authorList>
            <person name="Hyun D.-W."/>
            <person name="Bae J.-W."/>
        </authorList>
    </citation>
    <scope>NUCLEOTIDE SEQUENCE [LARGE SCALE GENOMIC DNA]</scope>
    <source>
        <strain evidence="3 4">HDW17A</strain>
    </source>
</reference>
<accession>A0A6G8ALM6</accession>
<dbReference type="Pfam" id="PF00675">
    <property type="entry name" value="Peptidase_M16"/>
    <property type="match status" value="1"/>
</dbReference>
<name>A0A6G8ALM6_9ENTE</name>
<sequence>MNKVENKNLDEVYYCDVLENGLQVTIVPKESFSKSYALFTTNYGSIDNSFVPLGESNVTAVPDGIAHFLEHKLFEKETGDIFQVFGQQGASANAFTSFTRTSYLFSCTEGFEANLKTLLDFVQEPYFTEETVEKEKGIIAQEIQMYQDDPNWRQFFGVIGNLYPNHPLSIDIAGTVKSIQTITAEHLHTCYQTFYHPSNMNLVVVGNVNPEETIALVKNNQSEKEFLQIKGIERRFPPFDKKNVIPKNRIQMDVNRSKVSIGIKGNHENISQENRVLYQAAANLLCQLLFGDTSTHYQTLYDQGLIDDTFGFEFTLDREFCFADFGGDTNRPEELASSIKEILLGAATDENLNSQHLDLLKRKATGKFLQSLNSLEYIATKLSQLPGNEKALFEYVAMIDSIQLDDIKMIAQELFVSDLMTEFYIDPLESLNKK</sequence>
<evidence type="ECO:0000259" key="2">
    <source>
        <dbReference type="Pfam" id="PF05193"/>
    </source>
</evidence>
<dbReference type="GO" id="GO:0046872">
    <property type="term" value="F:metal ion binding"/>
    <property type="evidence" value="ECO:0007669"/>
    <property type="project" value="InterPro"/>
</dbReference>
<protein>
    <submittedName>
        <fullName evidence="3">Insulinase family protein</fullName>
    </submittedName>
</protein>
<dbReference type="InterPro" id="IPR007863">
    <property type="entry name" value="Peptidase_M16_C"/>
</dbReference>
<dbReference type="Pfam" id="PF05193">
    <property type="entry name" value="Peptidase_M16_C"/>
    <property type="match status" value="1"/>
</dbReference>
<dbReference type="SUPFAM" id="SSF63411">
    <property type="entry name" value="LuxS/MPP-like metallohydrolase"/>
    <property type="match status" value="2"/>
</dbReference>
<dbReference type="Gene3D" id="3.30.830.10">
    <property type="entry name" value="Metalloenzyme, LuxS/M16 peptidase-like"/>
    <property type="match status" value="2"/>
</dbReference>
<organism evidence="3 4">
    <name type="scientific">Vagococcus coleopterorum</name>
    <dbReference type="NCBI Taxonomy" id="2714946"/>
    <lineage>
        <taxon>Bacteria</taxon>
        <taxon>Bacillati</taxon>
        <taxon>Bacillota</taxon>
        <taxon>Bacilli</taxon>
        <taxon>Lactobacillales</taxon>
        <taxon>Enterococcaceae</taxon>
        <taxon>Vagococcus</taxon>
    </lineage>
</organism>
<dbReference type="Proteomes" id="UP000500890">
    <property type="component" value="Chromosome"/>
</dbReference>
<keyword evidence="4" id="KW-1185">Reference proteome</keyword>